<feature type="transmembrane region" description="Helical" evidence="1">
    <location>
        <begin position="650"/>
        <end position="672"/>
    </location>
</feature>
<dbReference type="RefSeq" id="WP_017052386.1">
    <property type="nucleotide sequence ID" value="NZ_AJYW02000071.1"/>
</dbReference>
<feature type="transmembrane region" description="Helical" evidence="1">
    <location>
        <begin position="594"/>
        <end position="613"/>
    </location>
</feature>
<evidence type="ECO:0000256" key="1">
    <source>
        <dbReference type="SAM" id="Phobius"/>
    </source>
</evidence>
<feature type="transmembrane region" description="Helical" evidence="1">
    <location>
        <begin position="850"/>
        <end position="870"/>
    </location>
</feature>
<dbReference type="PIRSF" id="PIRSF035905">
    <property type="entry name" value="UCP035905_mp"/>
    <property type="match status" value="1"/>
</dbReference>
<sequence length="907" mass="100637">MDEVVLIIGLVVIALLVSPIVAIRALIETKRLRSALSQLNEKVDRLTELKRGVYTERQPSTSKGDDVYQREAESSIDTADSLGVNESSPIVESLQSAANDTPEVNLESKVIVSNTTNNSRRPLNPLENCNQTEVGFGQQIVAHLKRNWLVWIGGLALVFGIGYLVQFVGSRIEISPQGRITGSLILSVAIVGFAEWLHRQIQAKRWRLADIPNQNYIPATFAAAGMTGIYLTIVFATVMYQLVPESWALGLIALTALVCLTLSYRFGSLMAILGLIGGYTAPLWVGEGTPNFYVFMSYISMVTAAGLYVRPRMNVPWLSLFISLAHIGWLGLMSSAIETDNLTLWVSLFYPLSTYLLVLVPHQGWALKVPFRQRVPRTWYHPAIIAGMIGALILIAESHLPLSNFTLFSLAITPIVMLLLPAVRRGYSSRESQLLSLVSTVILTAVLHLHLLNTPESLLSVLGVLALWTVLLVLRSYRQFSASYRSTFSYWWAVSCGALMLIGVLVYVEGNYPDRLWLTSLFALGGCLGLGGLAKMEPRLRSDLSSSIHAVLLVLNYIWFYGEVFTALLALQVLAMTLQMVLSYAVLRDVVVKIAVSLLLTRLSLLPVIESWQQGLSPQGWVAVANCLPAIVILGFALKMMREKSIALADWFEGALVHVIAIFVLMQSHYWLTGSFVIFDKLDLTSVSFWLIEALVLVGVYSYRQQFSHTMHYFYLCYRYALLLVALICMFLLNTQFMPLSADTVSATAIPLFNGLSLGWLFPGAALIILAHRNWCPEPVQPRWLYVVGGGLLALWLALSIRQFWQTESMSILETTSMAEWLTYSAALVILGALWTYIGVVRQKSAHQTYGLIVVGLAVVKVFISDVSYLDGIWRAASFLGLGLALIGLGWLFQTLKKRHGEAELEK</sequence>
<feature type="transmembrane region" description="Helical" evidence="1">
    <location>
        <begin position="434"/>
        <end position="452"/>
    </location>
</feature>
<dbReference type="EMBL" id="AJYW02000071">
    <property type="protein sequence ID" value="OEE77779.1"/>
    <property type="molecule type" value="Genomic_DNA"/>
</dbReference>
<feature type="transmembrane region" description="Helical" evidence="1">
    <location>
        <begin position="784"/>
        <end position="801"/>
    </location>
</feature>
<dbReference type="PANTHER" id="PTHR38434">
    <property type="entry name" value="BLL2549 PROTEIN"/>
    <property type="match status" value="1"/>
</dbReference>
<keyword evidence="1" id="KW-0472">Membrane</keyword>
<dbReference type="PANTHER" id="PTHR38434:SF1">
    <property type="entry name" value="BLL2549 PROTEIN"/>
    <property type="match status" value="1"/>
</dbReference>
<evidence type="ECO:0000313" key="2">
    <source>
        <dbReference type="EMBL" id="OEE77779.1"/>
    </source>
</evidence>
<feature type="transmembrane region" description="Helical" evidence="1">
    <location>
        <begin position="343"/>
        <end position="367"/>
    </location>
</feature>
<feature type="transmembrane region" description="Helical" evidence="1">
    <location>
        <begin position="458"/>
        <end position="477"/>
    </location>
</feature>
<feature type="transmembrane region" description="Helical" evidence="1">
    <location>
        <begin position="516"/>
        <end position="534"/>
    </location>
</feature>
<feature type="transmembrane region" description="Helical" evidence="1">
    <location>
        <begin position="148"/>
        <end position="168"/>
    </location>
</feature>
<feature type="transmembrane region" description="Helical" evidence="1">
    <location>
        <begin position="753"/>
        <end position="772"/>
    </location>
</feature>
<feature type="transmembrane region" description="Helical" evidence="1">
    <location>
        <begin position="292"/>
        <end position="310"/>
    </location>
</feature>
<dbReference type="InterPro" id="IPR019286">
    <property type="entry name" value="DUF2339_TM"/>
</dbReference>
<proteinExistence type="predicted"/>
<dbReference type="Proteomes" id="UP000094165">
    <property type="component" value="Unassembled WGS sequence"/>
</dbReference>
<dbReference type="InterPro" id="IPR014600">
    <property type="entry name" value="UCP035905_mem"/>
</dbReference>
<feature type="transmembrane region" description="Helical" evidence="1">
    <location>
        <begin position="219"/>
        <end position="240"/>
    </location>
</feature>
<feature type="transmembrane region" description="Helical" evidence="1">
    <location>
        <begin position="489"/>
        <end position="510"/>
    </location>
</feature>
<feature type="transmembrane region" description="Helical" evidence="1">
    <location>
        <begin position="6"/>
        <end position="27"/>
    </location>
</feature>
<feature type="transmembrane region" description="Helical" evidence="1">
    <location>
        <begin position="546"/>
        <end position="562"/>
    </location>
</feature>
<feature type="transmembrane region" description="Helical" evidence="1">
    <location>
        <begin position="713"/>
        <end position="733"/>
    </location>
</feature>
<name>A0A1E5D2M7_9VIBR</name>
<feature type="transmembrane region" description="Helical" evidence="1">
    <location>
        <begin position="180"/>
        <end position="198"/>
    </location>
</feature>
<accession>A0A1E5D2M7</accession>
<dbReference type="Pfam" id="PF10101">
    <property type="entry name" value="DUF2339"/>
    <property type="match status" value="1"/>
</dbReference>
<evidence type="ECO:0008006" key="4">
    <source>
        <dbReference type="Google" id="ProtNLM"/>
    </source>
</evidence>
<keyword evidence="1" id="KW-0812">Transmembrane</keyword>
<dbReference type="AlphaFoldDB" id="A0A1E5D2M7"/>
<gene>
    <name evidence="2" type="ORF">A130_03865</name>
</gene>
<comment type="caution">
    <text evidence="2">The sequence shown here is derived from an EMBL/GenBank/DDBJ whole genome shotgun (WGS) entry which is preliminary data.</text>
</comment>
<organism evidence="2 3">
    <name type="scientific">Vibrio genomosp. F6 str. FF-238</name>
    <dbReference type="NCBI Taxonomy" id="1191298"/>
    <lineage>
        <taxon>Bacteria</taxon>
        <taxon>Pseudomonadati</taxon>
        <taxon>Pseudomonadota</taxon>
        <taxon>Gammaproteobacteria</taxon>
        <taxon>Vibrionales</taxon>
        <taxon>Vibrionaceae</taxon>
        <taxon>Vibrio</taxon>
    </lineage>
</organism>
<feature type="transmembrane region" description="Helical" evidence="1">
    <location>
        <begin position="821"/>
        <end position="838"/>
    </location>
</feature>
<protein>
    <recommendedName>
        <fullName evidence="4">DUF2339 domain-containing protein</fullName>
    </recommendedName>
</protein>
<evidence type="ECO:0000313" key="3">
    <source>
        <dbReference type="Proteomes" id="UP000094165"/>
    </source>
</evidence>
<feature type="transmembrane region" description="Helical" evidence="1">
    <location>
        <begin position="317"/>
        <end position="337"/>
    </location>
</feature>
<feature type="transmembrane region" description="Helical" evidence="1">
    <location>
        <begin position="876"/>
        <end position="893"/>
    </location>
</feature>
<feature type="transmembrane region" description="Helical" evidence="1">
    <location>
        <begin position="684"/>
        <end position="701"/>
    </location>
</feature>
<feature type="transmembrane region" description="Helical" evidence="1">
    <location>
        <begin position="619"/>
        <end position="638"/>
    </location>
</feature>
<reference evidence="2 3" key="1">
    <citation type="journal article" date="2012" name="Science">
        <title>Ecological populations of bacteria act as socially cohesive units of antibiotic production and resistance.</title>
        <authorList>
            <person name="Cordero O.X."/>
            <person name="Wildschutte H."/>
            <person name="Kirkup B."/>
            <person name="Proehl S."/>
            <person name="Ngo L."/>
            <person name="Hussain F."/>
            <person name="Le Roux F."/>
            <person name="Mincer T."/>
            <person name="Polz M.F."/>
        </authorList>
    </citation>
    <scope>NUCLEOTIDE SEQUENCE [LARGE SCALE GENOMIC DNA]</scope>
    <source>
        <strain evidence="2 3">FF-238</strain>
    </source>
</reference>
<keyword evidence="3" id="KW-1185">Reference proteome</keyword>
<keyword evidence="1" id="KW-1133">Transmembrane helix</keyword>
<feature type="transmembrane region" description="Helical" evidence="1">
    <location>
        <begin position="379"/>
        <end position="396"/>
    </location>
</feature>
<feature type="transmembrane region" description="Helical" evidence="1">
    <location>
        <begin position="402"/>
        <end position="422"/>
    </location>
</feature>